<dbReference type="SUPFAM" id="SSF49562">
    <property type="entry name" value="C2 domain (Calcium/lipid-binding domain, CaLB)"/>
    <property type="match status" value="1"/>
</dbReference>
<dbReference type="GO" id="GO:0019992">
    <property type="term" value="F:diacylglycerol binding"/>
    <property type="evidence" value="ECO:0007669"/>
    <property type="project" value="InterPro"/>
</dbReference>
<dbReference type="InterPro" id="IPR027080">
    <property type="entry name" value="Unc-13"/>
</dbReference>
<dbReference type="GO" id="GO:0005516">
    <property type="term" value="F:calmodulin binding"/>
    <property type="evidence" value="ECO:0007669"/>
    <property type="project" value="TreeGrafter"/>
</dbReference>
<protein>
    <submittedName>
        <fullName evidence="2">Phorbol ester/diacylglycerol-binding protein unc-13</fullName>
    </submittedName>
</protein>
<sequence>MLPRPGRVDDNNIDTDTVATDLLRTSSRVALALPLTFPYYYYYCCPRAGRIVADAVLKSDRLIDDHEVVPLSGIARIVTPRPETTSPTVAAASTESEEQQDASDREQETVNAAKGTEKKLETNDMNTGLLVEVWCKGFLWDRFLGYYYVPLTEVSYMNEEGSAQWVSLDSELEMRGAEIIGTKKPTGHSLLIDCRLDLPFGKCEQRTRWKALLTSETAMQLRAARPMCGSGTLVKILGPDRRTVLISGTSLISRSSFRLISWFFLTNASDSLSLFLSTSLWISCGSYDRDFTV</sequence>
<dbReference type="PANTHER" id="PTHR10480:SF12">
    <property type="entry name" value="UNC-13, ISOFORM E"/>
    <property type="match status" value="1"/>
</dbReference>
<evidence type="ECO:0000313" key="2">
    <source>
        <dbReference type="EMBL" id="KZC10206.1"/>
    </source>
</evidence>
<evidence type="ECO:0000313" key="3">
    <source>
        <dbReference type="Proteomes" id="UP000076502"/>
    </source>
</evidence>
<dbReference type="Gene3D" id="2.60.40.150">
    <property type="entry name" value="C2 domain"/>
    <property type="match status" value="1"/>
</dbReference>
<dbReference type="InterPro" id="IPR035892">
    <property type="entry name" value="C2_domain_sf"/>
</dbReference>
<dbReference type="PANTHER" id="PTHR10480">
    <property type="entry name" value="PROTEIN UNC-13 HOMOLOG"/>
    <property type="match status" value="1"/>
</dbReference>
<accession>A0A154PEA5</accession>
<organism evidence="2 3">
    <name type="scientific">Dufourea novaeangliae</name>
    <name type="common">Sweat bee</name>
    <dbReference type="NCBI Taxonomy" id="178035"/>
    <lineage>
        <taxon>Eukaryota</taxon>
        <taxon>Metazoa</taxon>
        <taxon>Ecdysozoa</taxon>
        <taxon>Arthropoda</taxon>
        <taxon>Hexapoda</taxon>
        <taxon>Insecta</taxon>
        <taxon>Pterygota</taxon>
        <taxon>Neoptera</taxon>
        <taxon>Endopterygota</taxon>
        <taxon>Hymenoptera</taxon>
        <taxon>Apocrita</taxon>
        <taxon>Aculeata</taxon>
        <taxon>Apoidea</taxon>
        <taxon>Anthophila</taxon>
        <taxon>Halictidae</taxon>
        <taxon>Rophitinae</taxon>
        <taxon>Dufourea</taxon>
    </lineage>
</organism>
<dbReference type="GO" id="GO:0045202">
    <property type="term" value="C:synapse"/>
    <property type="evidence" value="ECO:0007669"/>
    <property type="project" value="GOC"/>
</dbReference>
<feature type="region of interest" description="Disordered" evidence="1">
    <location>
        <begin position="80"/>
        <end position="116"/>
    </location>
</feature>
<dbReference type="EMBL" id="KQ434886">
    <property type="protein sequence ID" value="KZC10206.1"/>
    <property type="molecule type" value="Genomic_DNA"/>
</dbReference>
<dbReference type="GO" id="GO:0005886">
    <property type="term" value="C:plasma membrane"/>
    <property type="evidence" value="ECO:0007669"/>
    <property type="project" value="TreeGrafter"/>
</dbReference>
<dbReference type="STRING" id="178035.A0A154PEA5"/>
<reference evidence="2 3" key="1">
    <citation type="submission" date="2015-07" db="EMBL/GenBank/DDBJ databases">
        <title>The genome of Dufourea novaeangliae.</title>
        <authorList>
            <person name="Pan H."/>
            <person name="Kapheim K."/>
        </authorList>
    </citation>
    <scope>NUCLEOTIDE SEQUENCE [LARGE SCALE GENOMIC DNA]</scope>
    <source>
        <strain evidence="2">0120121106</strain>
        <tissue evidence="2">Whole body</tissue>
    </source>
</reference>
<evidence type="ECO:0000256" key="1">
    <source>
        <dbReference type="SAM" id="MobiDB-lite"/>
    </source>
</evidence>
<keyword evidence="3" id="KW-1185">Reference proteome</keyword>
<gene>
    <name evidence="2" type="ORF">WN55_01189</name>
</gene>
<dbReference type="GO" id="GO:0007268">
    <property type="term" value="P:chemical synaptic transmission"/>
    <property type="evidence" value="ECO:0007669"/>
    <property type="project" value="InterPro"/>
</dbReference>
<proteinExistence type="predicted"/>
<feature type="compositionally biased region" description="Polar residues" evidence="1">
    <location>
        <begin position="82"/>
        <end position="94"/>
    </location>
</feature>
<name>A0A154PEA5_DUFNO</name>
<dbReference type="GO" id="GO:0017075">
    <property type="term" value="F:syntaxin-1 binding"/>
    <property type="evidence" value="ECO:0007669"/>
    <property type="project" value="TreeGrafter"/>
</dbReference>
<dbReference type="Proteomes" id="UP000076502">
    <property type="component" value="Unassembled WGS sequence"/>
</dbReference>
<dbReference type="AlphaFoldDB" id="A0A154PEA5"/>
<dbReference type="OrthoDB" id="5831756at2759"/>